<organism evidence="6 7">
    <name type="scientific">Phytophthora citrophthora</name>
    <dbReference type="NCBI Taxonomy" id="4793"/>
    <lineage>
        <taxon>Eukaryota</taxon>
        <taxon>Sar</taxon>
        <taxon>Stramenopiles</taxon>
        <taxon>Oomycota</taxon>
        <taxon>Peronosporomycetes</taxon>
        <taxon>Peronosporales</taxon>
        <taxon>Peronosporaceae</taxon>
        <taxon>Phytophthora</taxon>
    </lineage>
</organism>
<gene>
    <name evidence="6" type="ORF">P3T76_009948</name>
</gene>
<dbReference type="Pfam" id="PF00400">
    <property type="entry name" value="WD40"/>
    <property type="match status" value="1"/>
</dbReference>
<feature type="repeat" description="WD" evidence="3">
    <location>
        <begin position="320"/>
        <end position="361"/>
    </location>
</feature>
<dbReference type="Pfam" id="PF13499">
    <property type="entry name" value="EF-hand_7"/>
    <property type="match status" value="1"/>
</dbReference>
<keyword evidence="1" id="KW-0677">Repeat</keyword>
<feature type="repeat" description="WD" evidence="3">
    <location>
        <begin position="362"/>
        <end position="403"/>
    </location>
</feature>
<feature type="region of interest" description="Disordered" evidence="4">
    <location>
        <begin position="1414"/>
        <end position="1460"/>
    </location>
</feature>
<dbReference type="InterPro" id="IPR036322">
    <property type="entry name" value="WD40_repeat_dom_sf"/>
</dbReference>
<protein>
    <submittedName>
        <fullName evidence="6">Dynein assembly factor with WDR repeat domains 1</fullName>
    </submittedName>
</protein>
<evidence type="ECO:0000256" key="3">
    <source>
        <dbReference type="PROSITE-ProRule" id="PRU00221"/>
    </source>
</evidence>
<name>A0AAD9GF29_9STRA</name>
<feature type="region of interest" description="Disordered" evidence="4">
    <location>
        <begin position="549"/>
        <end position="569"/>
    </location>
</feature>
<feature type="domain" description="EF-hand" evidence="5">
    <location>
        <begin position="1718"/>
        <end position="1753"/>
    </location>
</feature>
<keyword evidence="2" id="KW-0106">Calcium</keyword>
<dbReference type="PROSITE" id="PS50082">
    <property type="entry name" value="WD_REPEATS_2"/>
    <property type="match status" value="3"/>
</dbReference>
<dbReference type="InterPro" id="IPR051242">
    <property type="entry name" value="WD-EF-hand_domain"/>
</dbReference>
<dbReference type="SUPFAM" id="SSF50978">
    <property type="entry name" value="WD40 repeat-like"/>
    <property type="match status" value="2"/>
</dbReference>
<dbReference type="Gene3D" id="1.10.238.10">
    <property type="entry name" value="EF-hand"/>
    <property type="match status" value="2"/>
</dbReference>
<reference evidence="6" key="1">
    <citation type="submission" date="2023-08" db="EMBL/GenBank/DDBJ databases">
        <title>Reference Genome Resource for the Citrus Pathogen Phytophthora citrophthora.</title>
        <authorList>
            <person name="Moller H."/>
            <person name="Coetzee B."/>
            <person name="Rose L.J."/>
            <person name="Van Niekerk J.M."/>
        </authorList>
    </citation>
    <scope>NUCLEOTIDE SEQUENCE</scope>
    <source>
        <strain evidence="6">STE-U-9442</strain>
    </source>
</reference>
<dbReference type="PANTHER" id="PTHR44324">
    <property type="entry name" value="WD40 REPEAT DOMAIN 95"/>
    <property type="match status" value="1"/>
</dbReference>
<feature type="region of interest" description="Disordered" evidence="4">
    <location>
        <begin position="987"/>
        <end position="1018"/>
    </location>
</feature>
<dbReference type="Pfam" id="PF13202">
    <property type="entry name" value="EF-hand_5"/>
    <property type="match status" value="3"/>
</dbReference>
<dbReference type="SMART" id="SM00054">
    <property type="entry name" value="EFh"/>
    <property type="match status" value="5"/>
</dbReference>
<dbReference type="InterPro" id="IPR002048">
    <property type="entry name" value="EF_hand_dom"/>
</dbReference>
<feature type="domain" description="EF-hand" evidence="5">
    <location>
        <begin position="1855"/>
        <end position="1890"/>
    </location>
</feature>
<evidence type="ECO:0000256" key="1">
    <source>
        <dbReference type="ARBA" id="ARBA00022737"/>
    </source>
</evidence>
<dbReference type="GO" id="GO:0005509">
    <property type="term" value="F:calcium ion binding"/>
    <property type="evidence" value="ECO:0007669"/>
    <property type="project" value="InterPro"/>
</dbReference>
<proteinExistence type="predicted"/>
<accession>A0AAD9GF29</accession>
<dbReference type="InterPro" id="IPR011992">
    <property type="entry name" value="EF-hand-dom_pair"/>
</dbReference>
<feature type="compositionally biased region" description="Basic residues" evidence="4">
    <location>
        <begin position="792"/>
        <end position="801"/>
    </location>
</feature>
<dbReference type="InterPro" id="IPR015943">
    <property type="entry name" value="WD40/YVTN_repeat-like_dom_sf"/>
</dbReference>
<dbReference type="EMBL" id="JASMQC010000020">
    <property type="protein sequence ID" value="KAK1937170.1"/>
    <property type="molecule type" value="Genomic_DNA"/>
</dbReference>
<dbReference type="PROSITE" id="PS00018">
    <property type="entry name" value="EF_HAND_1"/>
    <property type="match status" value="2"/>
</dbReference>
<evidence type="ECO:0000256" key="4">
    <source>
        <dbReference type="SAM" id="MobiDB-lite"/>
    </source>
</evidence>
<comment type="caution">
    <text evidence="6">The sequence shown here is derived from an EMBL/GenBank/DDBJ whole genome shotgun (WGS) entry which is preliminary data.</text>
</comment>
<feature type="domain" description="EF-hand" evidence="5">
    <location>
        <begin position="54"/>
        <end position="89"/>
    </location>
</feature>
<keyword evidence="7" id="KW-1185">Reference proteome</keyword>
<dbReference type="Gene3D" id="2.130.10.10">
    <property type="entry name" value="YVTN repeat-like/Quinoprotein amine dehydrogenase"/>
    <property type="match status" value="1"/>
</dbReference>
<evidence type="ECO:0000256" key="2">
    <source>
        <dbReference type="ARBA" id="ARBA00022837"/>
    </source>
</evidence>
<dbReference type="InterPro" id="IPR018247">
    <property type="entry name" value="EF_Hand_1_Ca_BS"/>
</dbReference>
<evidence type="ECO:0000313" key="6">
    <source>
        <dbReference type="EMBL" id="KAK1937170.1"/>
    </source>
</evidence>
<feature type="compositionally biased region" description="Acidic residues" evidence="4">
    <location>
        <begin position="809"/>
        <end position="818"/>
    </location>
</feature>
<feature type="compositionally biased region" description="Basic and acidic residues" evidence="4">
    <location>
        <begin position="987"/>
        <end position="1001"/>
    </location>
</feature>
<dbReference type="CDD" id="cd00051">
    <property type="entry name" value="EFh"/>
    <property type="match status" value="1"/>
</dbReference>
<dbReference type="PROSITE" id="PS50222">
    <property type="entry name" value="EF_HAND_2"/>
    <property type="match status" value="4"/>
</dbReference>
<evidence type="ECO:0000259" key="5">
    <source>
        <dbReference type="PROSITE" id="PS50222"/>
    </source>
</evidence>
<dbReference type="Proteomes" id="UP001259832">
    <property type="component" value="Unassembled WGS sequence"/>
</dbReference>
<feature type="repeat" description="WD" evidence="3">
    <location>
        <begin position="1082"/>
        <end position="1114"/>
    </location>
</feature>
<dbReference type="InterPro" id="IPR001680">
    <property type="entry name" value="WD40_rpt"/>
</dbReference>
<feature type="region of interest" description="Disordered" evidence="4">
    <location>
        <begin position="1632"/>
        <end position="1668"/>
    </location>
</feature>
<evidence type="ECO:0000313" key="7">
    <source>
        <dbReference type="Proteomes" id="UP001259832"/>
    </source>
</evidence>
<dbReference type="PANTHER" id="PTHR44324:SF4">
    <property type="entry name" value="WD40 REPEAT DOMAIN 95"/>
    <property type="match status" value="1"/>
</dbReference>
<dbReference type="SMART" id="SM00320">
    <property type="entry name" value="WD40"/>
    <property type="match status" value="5"/>
</dbReference>
<feature type="region of interest" description="Disordered" evidence="4">
    <location>
        <begin position="1358"/>
        <end position="1378"/>
    </location>
</feature>
<dbReference type="SUPFAM" id="SSF47473">
    <property type="entry name" value="EF-hand"/>
    <property type="match status" value="2"/>
</dbReference>
<sequence>MDVMMRLKGAGFSAIANAFREREKRLGGGLPLLDFVEIVLPGLPRAKTVEEKSASISALIDLFEDIDINGDGVMEFDEFTSFCVDAGMVATRSSAATLKHRYERDFDHVLKTTAATLDPTANSRSSATSSSTLNPVSTGIEKLKWSAGFRMFLVVENPARSVKIFTSEGKLVAEVNVSNEKQTDGLRLGNGEPTTGIPTNDVLLVGDGVAFVTPTTTAAPSASSISVLDAVFIVKFQWLGVSTTDFAISFYDMNDSKKVAGSSGSREFGLLKNLGLTTTTAQLTLRFCETSALLLGSGNDFIVNIWKVIDAETKILWRRLAGHTDLVLDALEIPSHDLLVSCDLRQNIRLWDITDGRARGSLVAHERGVRQLCYSQQHDLLLSAGFEFEALAWDLSSRQVALTLSGHRAPLIGVQLALFQTERAITGDCQGIFKVWDITRSNASSSGSGSSHAVQLESIDLGMPSARVEALSFICMYPSSRNLWIVTSGNCTLQHLRSIRVQQFDEVPLRAFYHYSANKFVVVAGSVCSLWDGETGSCSEEFTHVGNIKAQGVNPKGDSDPKSTHNEPGTELLACSHDAKCRKLVVVTEQGAVGVFNCQNFVQMRHCEETFMSKSRPLRRKSAVDNPQSTGAPTCAVAGVHYCSDNKLIILTDAGTSSIIIIDDNSEQESSKGIGVLRRLINIPGGISASAYSFHASMVATVAADPEGMKISLWDFETLALLGHCRYSQDGFSTTNKDGSTLSIQTLRFWDEFPILMAADSIGGVYFFAVTPLLHAFTGKLLHAFPNDHGVQTRRRRRKKSSTIPENASENEEEEEEIPNEKSNMNDSMADAAEIAARKMLLSKSLRKNALTSIPVINPPEYPVKSPMDTSSAVTSLKVVYDEANERYLLFIGDERGYVGIWDPALMIRRLSLAKIPEIKSKYLRRGYQPKTMFYRDFLKETTDVDGKKSQRDNHRQAVSHGANRDWRGAMLLGEDLEHMNIRASHMDLKRLSRRRQDSKAPRPKIPTQQVKHPSSAHVKESAVVNAVAAAEFLMTKGSTLSMPKNRSVRGFSVQPAPENPQWPGSNCHENFPHDVTLVRRWQAHMDALSNLEISRHPNVVVTCGLDMRVFVWDWEGSCLGKLFDPENQGPYPWRFRRDNIIRTKDRDVLVQDLLRELERTPAEKLELRRQSLYAEHVGRRNVNELRNVNAMLLEHIISKNPEIKMLEQDIQIKNGLEVAAPIAKSSKFRESRKAGPLQALMVLPCTTKALDLSDTSLSQSLRLQSLNQVGPLLHEESSRRASVSGDSPSFLESGDLKMDKTYLENELSITCPSSTPVRKEGNIKHQIQMEYDTAQQAIATRATLTRKAKEMYSNMEQVRNRHKARPPPSPDGIDQVGDPLEASAFLKRHFPPSALAIRPQTAPIRALTTSASVNNIRRQKGSPVTAPGLQTSASEPALPPPVNSPPRKQSSGGFNAGRRSSLDELYMEEFHRYRQQHIERDPTVSEDSPVENPQSLRPLHKLREINDIIDKVQGYCDDNTPGDQPRPSTAPVATRRSVLITGDLCISDTNNSETETLRQHLEDTKHRMQEAMRDDKRVPHRQNLRRLRLQTQQQQQRRRMHGYLQQKRRELTTNIGNVFKGLQTAQTEEKIEEIDDQPPKVTHRKSQQRSSTTGLLKSKRKSRTTAPKLVSAQKTFGMYSVQEVMSVIRLFWSMDADGSGNISMTELQQFKSVFEKLGYHNMADVFQTIDSNGDGEVSLRELLATCFHYANRQQIDGMLQLAKVGSVRAFLLGTDPTTGKEERNPFVGNLQTDHKRELMAIFRVFDHNGDGGVSMQEIMEALRVDDDDIMATVMAKEHDKAGHGRYEPVVSSGLTREDVELIYREFDRDKDATLDFDEFVAVMANLYAHKPSLHR</sequence>
<feature type="domain" description="EF-hand" evidence="5">
    <location>
        <begin position="1794"/>
        <end position="1829"/>
    </location>
</feature>
<keyword evidence="3" id="KW-0853">WD repeat</keyword>
<feature type="region of interest" description="Disordered" evidence="4">
    <location>
        <begin position="789"/>
        <end position="826"/>
    </location>
</feature>